<proteinExistence type="predicted"/>
<dbReference type="GO" id="GO:0000155">
    <property type="term" value="F:phosphorelay sensor kinase activity"/>
    <property type="evidence" value="ECO:0007669"/>
    <property type="project" value="InterPro"/>
</dbReference>
<evidence type="ECO:0000313" key="2">
    <source>
        <dbReference type="EMBL" id="EME70164.1"/>
    </source>
</evidence>
<dbReference type="STRING" id="1244869.H261_09527"/>
<comment type="caution">
    <text evidence="2">The sequence shown here is derived from an EMBL/GenBank/DDBJ whole genome shotgun (WGS) entry which is preliminary data.</text>
</comment>
<dbReference type="Gene3D" id="3.40.50.300">
    <property type="entry name" value="P-loop containing nucleotide triphosphate hydrolases"/>
    <property type="match status" value="1"/>
</dbReference>
<feature type="domain" description="HPr kinase/phosphorylase C-terminal" evidence="1">
    <location>
        <begin position="2"/>
        <end position="116"/>
    </location>
</feature>
<accession>M3ACD5</accession>
<dbReference type="SUPFAM" id="SSF53795">
    <property type="entry name" value="PEP carboxykinase-like"/>
    <property type="match status" value="1"/>
</dbReference>
<name>M3ACD5_9PROT</name>
<dbReference type="PATRIC" id="fig|1244869.3.peg.1926"/>
<sequence>MTLLHGTCVAIGGRGVLLRGPSGGGKSDLALRLIDGGALLVADDQTRLERRGDTLVARPPATIAGMLEVRGLGLIRLPHLEQAPLDLVVDLVPASEVERLPEANTLELLGLTLRHLRLAPFEASAAAKVRLAMRASTRDIMPP</sequence>
<keyword evidence="3" id="KW-1185">Reference proteome</keyword>
<dbReference type="PANTHER" id="PTHR30305:SF1">
    <property type="entry name" value="HPR KINASE_PHOSPHORYLASE"/>
    <property type="match status" value="1"/>
</dbReference>
<dbReference type="CDD" id="cd01918">
    <property type="entry name" value="HprK_C"/>
    <property type="match status" value="1"/>
</dbReference>
<dbReference type="OrthoDB" id="8326226at2"/>
<dbReference type="eggNOG" id="COG1493">
    <property type="taxonomic scope" value="Bacteria"/>
</dbReference>
<dbReference type="Pfam" id="PF07475">
    <property type="entry name" value="Hpr_kinase_C"/>
    <property type="match status" value="1"/>
</dbReference>
<dbReference type="GO" id="GO:0005524">
    <property type="term" value="F:ATP binding"/>
    <property type="evidence" value="ECO:0007669"/>
    <property type="project" value="InterPro"/>
</dbReference>
<organism evidence="2 3">
    <name type="scientific">Paramagnetospirillum caucaseum</name>
    <dbReference type="NCBI Taxonomy" id="1244869"/>
    <lineage>
        <taxon>Bacteria</taxon>
        <taxon>Pseudomonadati</taxon>
        <taxon>Pseudomonadota</taxon>
        <taxon>Alphaproteobacteria</taxon>
        <taxon>Rhodospirillales</taxon>
        <taxon>Magnetospirillaceae</taxon>
        <taxon>Paramagnetospirillum</taxon>
    </lineage>
</organism>
<gene>
    <name evidence="2" type="ORF">H261_09527</name>
</gene>
<dbReference type="GO" id="GO:0006109">
    <property type="term" value="P:regulation of carbohydrate metabolic process"/>
    <property type="evidence" value="ECO:0007669"/>
    <property type="project" value="InterPro"/>
</dbReference>
<dbReference type="InterPro" id="IPR027417">
    <property type="entry name" value="P-loop_NTPase"/>
</dbReference>
<dbReference type="PANTHER" id="PTHR30305">
    <property type="entry name" value="PROTEIN YJDM-RELATED"/>
    <property type="match status" value="1"/>
</dbReference>
<protein>
    <recommendedName>
        <fullName evidence="1">HPr kinase/phosphorylase C-terminal domain-containing protein</fullName>
    </recommendedName>
</protein>
<evidence type="ECO:0000313" key="3">
    <source>
        <dbReference type="Proteomes" id="UP000011744"/>
    </source>
</evidence>
<dbReference type="EMBL" id="AONQ01000021">
    <property type="protein sequence ID" value="EME70164.1"/>
    <property type="molecule type" value="Genomic_DNA"/>
</dbReference>
<reference evidence="2 3" key="1">
    <citation type="journal article" date="2014" name="Genome Announc.">
        <title>Draft Genome Sequence of Magnetospirillum sp. Strain SO-1, a Freshwater Magnetotactic Bacterium Isolated from the Ol'khovka River, Russia.</title>
        <authorList>
            <person name="Grouzdev D.S."/>
            <person name="Dziuba M.V."/>
            <person name="Sukhacheva M.S."/>
            <person name="Mardanov A.V."/>
            <person name="Beletskiy A.V."/>
            <person name="Kuznetsov B.B."/>
            <person name="Skryabin K.G."/>
        </authorList>
    </citation>
    <scope>NUCLEOTIDE SEQUENCE [LARGE SCALE GENOMIC DNA]</scope>
    <source>
        <strain evidence="2 3">SO-1</strain>
    </source>
</reference>
<evidence type="ECO:0000259" key="1">
    <source>
        <dbReference type="Pfam" id="PF07475"/>
    </source>
</evidence>
<dbReference type="AlphaFoldDB" id="M3ACD5"/>
<dbReference type="RefSeq" id="WP_008616810.1">
    <property type="nucleotide sequence ID" value="NZ_AONQ01000021.1"/>
</dbReference>
<dbReference type="InterPro" id="IPR011104">
    <property type="entry name" value="Hpr_kin/Pase_C"/>
</dbReference>
<dbReference type="Proteomes" id="UP000011744">
    <property type="component" value="Unassembled WGS sequence"/>
</dbReference>